<accession>A0A4Y5YS56</accession>
<dbReference type="InterPro" id="IPR046229">
    <property type="entry name" value="TnpC-like"/>
</dbReference>
<dbReference type="AlphaFoldDB" id="A0A4Y5YS56"/>
<feature type="coiled-coil region" evidence="1">
    <location>
        <begin position="104"/>
        <end position="186"/>
    </location>
</feature>
<dbReference type="Proteomes" id="UP000316125">
    <property type="component" value="Chromosome"/>
</dbReference>
<evidence type="ECO:0000313" key="2">
    <source>
        <dbReference type="EMBL" id="QDE35567.1"/>
    </source>
</evidence>
<dbReference type="EMBL" id="CP041040">
    <property type="protein sequence ID" value="QDE35567.1"/>
    <property type="molecule type" value="Genomic_DNA"/>
</dbReference>
<dbReference type="Pfam" id="PF19776">
    <property type="entry name" value="DUF6262"/>
    <property type="match status" value="1"/>
</dbReference>
<protein>
    <recommendedName>
        <fullName evidence="4">Transposase</fullName>
    </recommendedName>
</protein>
<reference evidence="2 3" key="1">
    <citation type="submission" date="2019-06" db="EMBL/GenBank/DDBJ databases">
        <title>Complete genome of Microbacterium foliorum M2.</title>
        <authorList>
            <person name="Cao G."/>
        </authorList>
    </citation>
    <scope>NUCLEOTIDE SEQUENCE [LARGE SCALE GENOMIC DNA]</scope>
    <source>
        <strain evidence="2 3">M2</strain>
    </source>
</reference>
<evidence type="ECO:0000313" key="3">
    <source>
        <dbReference type="Proteomes" id="UP000316125"/>
    </source>
</evidence>
<evidence type="ECO:0000256" key="1">
    <source>
        <dbReference type="SAM" id="Coils"/>
    </source>
</evidence>
<keyword evidence="1" id="KW-0175">Coiled coil</keyword>
<dbReference type="OrthoDB" id="4948751at2"/>
<dbReference type="RefSeq" id="WP_140037741.1">
    <property type="nucleotide sequence ID" value="NZ_CP041040.1"/>
</dbReference>
<proteinExistence type="predicted"/>
<evidence type="ECO:0008006" key="4">
    <source>
        <dbReference type="Google" id="ProtNLM"/>
    </source>
</evidence>
<gene>
    <name evidence="2" type="ORF">FIV50_12690</name>
</gene>
<organism evidence="2 3">
    <name type="scientific">Microbacterium foliorum</name>
    <dbReference type="NCBI Taxonomy" id="104336"/>
    <lineage>
        <taxon>Bacteria</taxon>
        <taxon>Bacillati</taxon>
        <taxon>Actinomycetota</taxon>
        <taxon>Actinomycetes</taxon>
        <taxon>Micrococcales</taxon>
        <taxon>Microbacteriaceae</taxon>
        <taxon>Microbacterium</taxon>
    </lineage>
</organism>
<sequence>MTKVALTARQRRVDQLAAARALDSKNKRARAIEACTDLVASGIPVTHTNVARKAHVSTWLTYNVPEIRSAIEQANAAQAREGLINPAPQRAGQRTTPESLHTDLLLAQRHVRELRDENVKLRKRLERQLGAELEGVDIEELTERVYNLERVNRELSAEAANRDKRIAVQQARIKELESENESQADVVRAMMVAANVRGR</sequence>
<name>A0A4Y5YS56_9MICO</name>